<dbReference type="PANTHER" id="PTHR46865">
    <property type="entry name" value="OXIDOREDUCTASE-RELATED"/>
    <property type="match status" value="1"/>
</dbReference>
<dbReference type="InterPro" id="IPR036188">
    <property type="entry name" value="FAD/NAD-bd_sf"/>
</dbReference>
<feature type="domain" description="FAD-binding" evidence="1">
    <location>
        <begin position="4"/>
        <end position="321"/>
    </location>
</feature>
<dbReference type="Gene3D" id="3.50.50.60">
    <property type="entry name" value="FAD/NAD(P)-binding domain"/>
    <property type="match status" value="1"/>
</dbReference>
<proteinExistence type="predicted"/>
<name>A0A848KKA8_9NOCA</name>
<dbReference type="PRINTS" id="PR00420">
    <property type="entry name" value="RNGMNOXGNASE"/>
</dbReference>
<evidence type="ECO:0000313" key="3">
    <source>
        <dbReference type="Proteomes" id="UP000535543"/>
    </source>
</evidence>
<dbReference type="GO" id="GO:0071949">
    <property type="term" value="F:FAD binding"/>
    <property type="evidence" value="ECO:0007669"/>
    <property type="project" value="InterPro"/>
</dbReference>
<keyword evidence="3" id="KW-1185">Reference proteome</keyword>
<reference evidence="2 3" key="2">
    <citation type="submission" date="2020-06" db="EMBL/GenBank/DDBJ databases">
        <title>Antribacter stalactiti gen. nov., sp. nov., a new member of the family Nacardiaceae isolated from a cave.</title>
        <authorList>
            <person name="Kim I.S."/>
        </authorList>
    </citation>
    <scope>NUCLEOTIDE SEQUENCE [LARGE SCALE GENOMIC DNA]</scope>
    <source>
        <strain evidence="2 3">YC2-7</strain>
    </source>
</reference>
<dbReference type="Proteomes" id="UP000535543">
    <property type="component" value="Unassembled WGS sequence"/>
</dbReference>
<dbReference type="AlphaFoldDB" id="A0A848KKA8"/>
<keyword evidence="2" id="KW-0503">Monooxygenase</keyword>
<dbReference type="InterPro" id="IPR002938">
    <property type="entry name" value="FAD-bd"/>
</dbReference>
<sequence length="401" mass="43317">MTNSDVLISGAGIGGPALAYWLRQYGYNPTVVERAPAPRPGGQTVDLRGAGRSVIERMGLMDRVRELSLEQEGIAFLLGKGRIAARMPTDMFGGEGIVSEIEILRGDLGQVLYESTVADTEYLFDETITGIDQDADGVTVTFEKAPPRRFAFVVGADGLHSVVRKLAFGAEADHFRPLDLYTAWFTAPADFELDGWYQMYNAPGGLVASARPGRLPGENKAGLSFRSAPLDYDRRDIEAQKRIVEERFAHVGWETPKLLAAMLSAPDFTFDSMGQVHLDSWSRGRVALLGDAGYCPSPLTGLGTSLALVGAYVLAGELAAAGGDHTVAFANYDKVMRPYVTQAQELPPGGVGGYAPASALAIRLRTTSMRWMGRWPLRNLMAKQFAKAGDIELSEYASVSA</sequence>
<dbReference type="SUPFAM" id="SSF51905">
    <property type="entry name" value="FAD/NAD(P)-binding domain"/>
    <property type="match status" value="1"/>
</dbReference>
<organism evidence="2 3">
    <name type="scientific">Antrihabitans stalactiti</name>
    <dbReference type="NCBI Taxonomy" id="2584121"/>
    <lineage>
        <taxon>Bacteria</taxon>
        <taxon>Bacillati</taxon>
        <taxon>Actinomycetota</taxon>
        <taxon>Actinomycetes</taxon>
        <taxon>Mycobacteriales</taxon>
        <taxon>Nocardiaceae</taxon>
        <taxon>Antrihabitans</taxon>
    </lineage>
</organism>
<keyword evidence="2" id="KW-0560">Oxidoreductase</keyword>
<comment type="caution">
    <text evidence="2">The sequence shown here is derived from an EMBL/GenBank/DDBJ whole genome shotgun (WGS) entry which is preliminary data.</text>
</comment>
<dbReference type="Gene3D" id="3.30.9.10">
    <property type="entry name" value="D-Amino Acid Oxidase, subunit A, domain 2"/>
    <property type="match status" value="1"/>
</dbReference>
<dbReference type="Pfam" id="PF01494">
    <property type="entry name" value="FAD_binding_3"/>
    <property type="match status" value="1"/>
</dbReference>
<evidence type="ECO:0000259" key="1">
    <source>
        <dbReference type="Pfam" id="PF01494"/>
    </source>
</evidence>
<dbReference type="InterPro" id="IPR051704">
    <property type="entry name" value="FAD_aromatic-hydroxylase"/>
</dbReference>
<dbReference type="EMBL" id="VCQU01000012">
    <property type="protein sequence ID" value="NMN98699.1"/>
    <property type="molecule type" value="Genomic_DNA"/>
</dbReference>
<dbReference type="GO" id="GO:0004497">
    <property type="term" value="F:monooxygenase activity"/>
    <property type="evidence" value="ECO:0007669"/>
    <property type="project" value="UniProtKB-KW"/>
</dbReference>
<dbReference type="PANTHER" id="PTHR46865:SF2">
    <property type="entry name" value="MONOOXYGENASE"/>
    <property type="match status" value="1"/>
</dbReference>
<reference evidence="2 3" key="1">
    <citation type="submission" date="2019-05" db="EMBL/GenBank/DDBJ databases">
        <authorList>
            <person name="Lee S.D."/>
        </authorList>
    </citation>
    <scope>NUCLEOTIDE SEQUENCE [LARGE SCALE GENOMIC DNA]</scope>
    <source>
        <strain evidence="2 3">YC2-7</strain>
    </source>
</reference>
<accession>A0A848KKA8</accession>
<evidence type="ECO:0000313" key="2">
    <source>
        <dbReference type="EMBL" id="NMN98699.1"/>
    </source>
</evidence>
<protein>
    <submittedName>
        <fullName evidence="2">FAD-binding monooxygenase</fullName>
    </submittedName>
</protein>
<dbReference type="RefSeq" id="WP_169593291.1">
    <property type="nucleotide sequence ID" value="NZ_VCQU01000012.1"/>
</dbReference>
<gene>
    <name evidence="2" type="ORF">FGL95_27070</name>
</gene>